<dbReference type="SUPFAM" id="SSF161098">
    <property type="entry name" value="MetI-like"/>
    <property type="match status" value="1"/>
</dbReference>
<dbReference type="Gene3D" id="1.10.3720.10">
    <property type="entry name" value="MetI-like"/>
    <property type="match status" value="1"/>
</dbReference>
<proteinExistence type="inferred from homology"/>
<feature type="transmembrane region" description="Helical" evidence="7">
    <location>
        <begin position="265"/>
        <end position="285"/>
    </location>
</feature>
<keyword evidence="6 7" id="KW-0472">Membrane</keyword>
<dbReference type="RefSeq" id="WP_120060562.1">
    <property type="nucleotide sequence ID" value="NZ_QYRP01000002.1"/>
</dbReference>
<dbReference type="PANTHER" id="PTHR43005">
    <property type="entry name" value="BLR7065 PROTEIN"/>
    <property type="match status" value="1"/>
</dbReference>
<protein>
    <submittedName>
        <fullName evidence="9">Sugar ABC transporter permease</fullName>
    </submittedName>
</protein>
<comment type="similarity">
    <text evidence="7">Belongs to the binding-protein-dependent transport system permease family.</text>
</comment>
<evidence type="ECO:0000256" key="4">
    <source>
        <dbReference type="ARBA" id="ARBA00022692"/>
    </source>
</evidence>
<evidence type="ECO:0000256" key="3">
    <source>
        <dbReference type="ARBA" id="ARBA00022475"/>
    </source>
</evidence>
<organism evidence="9 10">
    <name type="scientific">Nocardioides cavernaquae</name>
    <dbReference type="NCBI Taxonomy" id="2321396"/>
    <lineage>
        <taxon>Bacteria</taxon>
        <taxon>Bacillati</taxon>
        <taxon>Actinomycetota</taxon>
        <taxon>Actinomycetes</taxon>
        <taxon>Propionibacteriales</taxon>
        <taxon>Nocardioidaceae</taxon>
        <taxon>Nocardioides</taxon>
    </lineage>
</organism>
<dbReference type="PROSITE" id="PS50928">
    <property type="entry name" value="ABC_TM1"/>
    <property type="match status" value="1"/>
</dbReference>
<keyword evidence="5 7" id="KW-1133">Transmembrane helix</keyword>
<dbReference type="EMBL" id="QYRP01000002">
    <property type="protein sequence ID" value="RJS46591.1"/>
    <property type="molecule type" value="Genomic_DNA"/>
</dbReference>
<accession>A0A3A5H979</accession>
<dbReference type="Proteomes" id="UP000276542">
    <property type="component" value="Unassembled WGS sequence"/>
</dbReference>
<keyword evidence="4 7" id="KW-0812">Transmembrane</keyword>
<feature type="domain" description="ABC transmembrane type-1" evidence="8">
    <location>
        <begin position="76"/>
        <end position="283"/>
    </location>
</feature>
<reference evidence="10" key="1">
    <citation type="submission" date="2018-09" db="EMBL/GenBank/DDBJ databases">
        <authorList>
            <person name="Zhu H."/>
        </authorList>
    </citation>
    <scope>NUCLEOTIDE SEQUENCE [LARGE SCALE GENOMIC DNA]</scope>
    <source>
        <strain evidence="10">K1W22B-1</strain>
    </source>
</reference>
<feature type="transmembrane region" description="Helical" evidence="7">
    <location>
        <begin position="156"/>
        <end position="181"/>
    </location>
</feature>
<dbReference type="CDD" id="cd06261">
    <property type="entry name" value="TM_PBP2"/>
    <property type="match status" value="1"/>
</dbReference>
<feature type="transmembrane region" description="Helical" evidence="7">
    <location>
        <begin position="77"/>
        <end position="98"/>
    </location>
</feature>
<dbReference type="GO" id="GO:0005886">
    <property type="term" value="C:plasma membrane"/>
    <property type="evidence" value="ECO:0007669"/>
    <property type="project" value="UniProtKB-SubCell"/>
</dbReference>
<evidence type="ECO:0000256" key="7">
    <source>
        <dbReference type="RuleBase" id="RU363032"/>
    </source>
</evidence>
<evidence type="ECO:0000256" key="2">
    <source>
        <dbReference type="ARBA" id="ARBA00022448"/>
    </source>
</evidence>
<comment type="subcellular location">
    <subcellularLocation>
        <location evidence="1 7">Cell membrane</location>
        <topology evidence="1 7">Multi-pass membrane protein</topology>
    </subcellularLocation>
</comment>
<evidence type="ECO:0000256" key="6">
    <source>
        <dbReference type="ARBA" id="ARBA00023136"/>
    </source>
</evidence>
<keyword evidence="3" id="KW-1003">Cell membrane</keyword>
<evidence type="ECO:0000256" key="5">
    <source>
        <dbReference type="ARBA" id="ARBA00022989"/>
    </source>
</evidence>
<dbReference type="Pfam" id="PF00528">
    <property type="entry name" value="BPD_transp_1"/>
    <property type="match status" value="1"/>
</dbReference>
<evidence type="ECO:0000256" key="1">
    <source>
        <dbReference type="ARBA" id="ARBA00004651"/>
    </source>
</evidence>
<evidence type="ECO:0000313" key="10">
    <source>
        <dbReference type="Proteomes" id="UP000276542"/>
    </source>
</evidence>
<feature type="transmembrane region" description="Helical" evidence="7">
    <location>
        <begin position="110"/>
        <end position="133"/>
    </location>
</feature>
<sequence length="293" mass="32047">MLARLTLGQRDRLGHLLFVVPAYLYILLFFGYPLAKNVWMSFVDFRTATFVTGEAPWVGLQNYREVLDLSVLPTATINTLLITAVTVVAQLVIGLALASFFTRSFPGSRMLASVIPLPWLLPLVTTAAIWQWLLRDDGPLVRLFAASGSPLADPDLALVVLIGVNIWLGVPFYVIILTAALQNVPVDQLEAAELDGAGPWRRFVHVTLPSIRPQLAVSTTLTIIYTLKILELPLILTGGGPANSTQTLGTVAYNLSFEKFEFGQGAAVGNLLMLVTLVFALFYVIQATRGEHR</sequence>
<dbReference type="InterPro" id="IPR000515">
    <property type="entry name" value="MetI-like"/>
</dbReference>
<dbReference type="OrthoDB" id="9804439at2"/>
<dbReference type="AlphaFoldDB" id="A0A3A5H979"/>
<keyword evidence="2 7" id="KW-0813">Transport</keyword>
<feature type="transmembrane region" description="Helical" evidence="7">
    <location>
        <begin position="12"/>
        <end position="35"/>
    </location>
</feature>
<dbReference type="PANTHER" id="PTHR43005:SF1">
    <property type="entry name" value="SPERMIDINE_PUTRESCINE TRANSPORT SYSTEM PERMEASE PROTEIN"/>
    <property type="match status" value="1"/>
</dbReference>
<gene>
    <name evidence="9" type="ORF">D4739_10440</name>
</gene>
<evidence type="ECO:0000259" key="8">
    <source>
        <dbReference type="PROSITE" id="PS50928"/>
    </source>
</evidence>
<evidence type="ECO:0000313" key="9">
    <source>
        <dbReference type="EMBL" id="RJS46591.1"/>
    </source>
</evidence>
<dbReference type="GO" id="GO:0055085">
    <property type="term" value="P:transmembrane transport"/>
    <property type="evidence" value="ECO:0007669"/>
    <property type="project" value="InterPro"/>
</dbReference>
<keyword evidence="10" id="KW-1185">Reference proteome</keyword>
<dbReference type="InterPro" id="IPR035906">
    <property type="entry name" value="MetI-like_sf"/>
</dbReference>
<comment type="caution">
    <text evidence="9">The sequence shown here is derived from an EMBL/GenBank/DDBJ whole genome shotgun (WGS) entry which is preliminary data.</text>
</comment>
<name>A0A3A5H979_9ACTN</name>